<dbReference type="KEGG" id="glz:GLAREA_06684"/>
<keyword evidence="4" id="KW-0378">Hydrolase</keyword>
<evidence type="ECO:0000313" key="5">
    <source>
        <dbReference type="Proteomes" id="UP000016922"/>
    </source>
</evidence>
<evidence type="ECO:0000256" key="2">
    <source>
        <dbReference type="SAM" id="MobiDB-lite"/>
    </source>
</evidence>
<dbReference type="EMBL" id="KE145357">
    <property type="protein sequence ID" value="EPE33671.1"/>
    <property type="molecule type" value="Genomic_DNA"/>
</dbReference>
<dbReference type="OrthoDB" id="2418081at2759"/>
<dbReference type="RefSeq" id="XP_008078823.1">
    <property type="nucleotide sequence ID" value="XM_008080632.1"/>
</dbReference>
<feature type="region of interest" description="Disordered" evidence="2">
    <location>
        <begin position="107"/>
        <end position="129"/>
    </location>
</feature>
<dbReference type="PANTHER" id="PTHR10655:SF63">
    <property type="entry name" value="PHOSPHOLIPASE_CARBOXYLESTERASE_THIOESTERASE DOMAIN-CONTAINING PROTEIN"/>
    <property type="match status" value="1"/>
</dbReference>
<dbReference type="InterPro" id="IPR003140">
    <property type="entry name" value="PLipase/COase/thioEstase"/>
</dbReference>
<dbReference type="HOGENOM" id="CLU_049413_2_1_1"/>
<dbReference type="GO" id="GO:0008474">
    <property type="term" value="F:palmitoyl-(protein) hydrolase activity"/>
    <property type="evidence" value="ECO:0007669"/>
    <property type="project" value="TreeGrafter"/>
</dbReference>
<dbReference type="Gene3D" id="3.40.50.1820">
    <property type="entry name" value="alpha/beta hydrolase"/>
    <property type="match status" value="1"/>
</dbReference>
<evidence type="ECO:0000259" key="3">
    <source>
        <dbReference type="Pfam" id="PF02230"/>
    </source>
</evidence>
<dbReference type="Proteomes" id="UP000016922">
    <property type="component" value="Unassembled WGS sequence"/>
</dbReference>
<gene>
    <name evidence="4" type="ORF">GLAREA_06684</name>
</gene>
<dbReference type="eggNOG" id="KOG2112">
    <property type="taxonomic scope" value="Eukaryota"/>
</dbReference>
<keyword evidence="5" id="KW-1185">Reference proteome</keyword>
<dbReference type="InterPro" id="IPR050565">
    <property type="entry name" value="LYPA1-2/EST-like"/>
</dbReference>
<protein>
    <submittedName>
        <fullName evidence="4">Alpha/beta-Hydrolase</fullName>
    </submittedName>
</protein>
<dbReference type="AlphaFoldDB" id="S3DNJ8"/>
<dbReference type="GO" id="GO:0052689">
    <property type="term" value="F:carboxylic ester hydrolase activity"/>
    <property type="evidence" value="ECO:0007669"/>
    <property type="project" value="TreeGrafter"/>
</dbReference>
<comment type="similarity">
    <text evidence="1">Belongs to the AB hydrolase superfamily. AB hydrolase 2 family.</text>
</comment>
<reference evidence="4 5" key="1">
    <citation type="journal article" date="2013" name="BMC Genomics">
        <title>Genomics-driven discovery of the pneumocandin biosynthetic gene cluster in the fungus Glarea lozoyensis.</title>
        <authorList>
            <person name="Chen L."/>
            <person name="Yue Q."/>
            <person name="Zhang X."/>
            <person name="Xiang M."/>
            <person name="Wang C."/>
            <person name="Li S."/>
            <person name="Che Y."/>
            <person name="Ortiz-Lopez F.J."/>
            <person name="Bills G.F."/>
            <person name="Liu X."/>
            <person name="An Z."/>
        </authorList>
    </citation>
    <scope>NUCLEOTIDE SEQUENCE [LARGE SCALE GENOMIC DNA]</scope>
    <source>
        <strain evidence="5">ATCC 20868 / MF5171</strain>
    </source>
</reference>
<sequence length="222" mass="24879">MNSWFDNSSFENSYEREELQCQGLAENYQMLKSIIRHEADELGEGGLGKLFLGGLSQGCAMALHVLLAFERDEGEKLLGFRGFIGMSGWLPFQNDIDGLLGIGEGDDGACDENPFGDESSGEEDSMNEENAVTKVSQFIRTEIMDLPVAKKESLTARHTPIFLGHGDQDDVVPLEYGKRVMEALKAMEMNVEWKVYAKLGHWYKVPDTIDDIVQFLENNMLL</sequence>
<feature type="domain" description="Phospholipase/carboxylesterase/thioesterase" evidence="3">
    <location>
        <begin position="1"/>
        <end position="94"/>
    </location>
</feature>
<feature type="domain" description="Phospholipase/carboxylesterase/thioesterase" evidence="3">
    <location>
        <begin position="150"/>
        <end position="218"/>
    </location>
</feature>
<evidence type="ECO:0000313" key="4">
    <source>
        <dbReference type="EMBL" id="EPE33671.1"/>
    </source>
</evidence>
<evidence type="ECO:0000256" key="1">
    <source>
        <dbReference type="ARBA" id="ARBA00006499"/>
    </source>
</evidence>
<dbReference type="OMA" id="LRAHERY"/>
<dbReference type="Pfam" id="PF02230">
    <property type="entry name" value="Abhydrolase_2"/>
    <property type="match status" value="2"/>
</dbReference>
<dbReference type="SUPFAM" id="SSF53474">
    <property type="entry name" value="alpha/beta-Hydrolases"/>
    <property type="match status" value="1"/>
</dbReference>
<proteinExistence type="inferred from homology"/>
<dbReference type="InterPro" id="IPR029058">
    <property type="entry name" value="AB_hydrolase_fold"/>
</dbReference>
<dbReference type="PANTHER" id="PTHR10655">
    <property type="entry name" value="LYSOPHOSPHOLIPASE-RELATED"/>
    <property type="match status" value="1"/>
</dbReference>
<organism evidence="4 5">
    <name type="scientific">Glarea lozoyensis (strain ATCC 20868 / MF5171)</name>
    <dbReference type="NCBI Taxonomy" id="1116229"/>
    <lineage>
        <taxon>Eukaryota</taxon>
        <taxon>Fungi</taxon>
        <taxon>Dikarya</taxon>
        <taxon>Ascomycota</taxon>
        <taxon>Pezizomycotina</taxon>
        <taxon>Leotiomycetes</taxon>
        <taxon>Helotiales</taxon>
        <taxon>Helotiaceae</taxon>
        <taxon>Glarea</taxon>
    </lineage>
</organism>
<dbReference type="GO" id="GO:0005737">
    <property type="term" value="C:cytoplasm"/>
    <property type="evidence" value="ECO:0007669"/>
    <property type="project" value="TreeGrafter"/>
</dbReference>
<dbReference type="GeneID" id="19465737"/>
<accession>S3DNJ8</accession>
<name>S3DNJ8_GLAL2</name>